<sequence>MELIFGCRFETDPFIHKNGVEFVATAETLTQDPTSPPTSLRKLQNYSINELSRAIEGLRRDVKEFIELKKSVDELIKSSGIMERSLKRVEFKLFKNEDTCKDHEEFNANFVTKGSLSGLIFHERSARDVATRFIRDSLIF</sequence>
<keyword evidence="2" id="KW-1185">Reference proteome</keyword>
<evidence type="ECO:0000313" key="1">
    <source>
        <dbReference type="EMBL" id="MED6147734.1"/>
    </source>
</evidence>
<comment type="caution">
    <text evidence="1">The sequence shown here is derived from an EMBL/GenBank/DDBJ whole genome shotgun (WGS) entry which is preliminary data.</text>
</comment>
<evidence type="ECO:0000313" key="2">
    <source>
        <dbReference type="Proteomes" id="UP001341840"/>
    </source>
</evidence>
<gene>
    <name evidence="1" type="ORF">PIB30_046541</name>
</gene>
<protein>
    <submittedName>
        <fullName evidence="1">Uncharacterized protein</fullName>
    </submittedName>
</protein>
<reference evidence="1 2" key="1">
    <citation type="journal article" date="2023" name="Plants (Basel)">
        <title>Bridging the Gap: Combining Genomics and Transcriptomics Approaches to Understand Stylosanthes scabra, an Orphan Legume from the Brazilian Caatinga.</title>
        <authorList>
            <person name="Ferreira-Neto J.R.C."/>
            <person name="da Silva M.D."/>
            <person name="Binneck E."/>
            <person name="de Melo N.F."/>
            <person name="da Silva R.H."/>
            <person name="de Melo A.L.T.M."/>
            <person name="Pandolfi V."/>
            <person name="Bustamante F.O."/>
            <person name="Brasileiro-Vidal A.C."/>
            <person name="Benko-Iseppon A.M."/>
        </authorList>
    </citation>
    <scope>NUCLEOTIDE SEQUENCE [LARGE SCALE GENOMIC DNA]</scope>
    <source>
        <tissue evidence="1">Leaves</tissue>
    </source>
</reference>
<dbReference type="Proteomes" id="UP001341840">
    <property type="component" value="Unassembled WGS sequence"/>
</dbReference>
<accession>A0ABU6TGW1</accession>
<name>A0ABU6TGW1_9FABA</name>
<proteinExistence type="predicted"/>
<organism evidence="1 2">
    <name type="scientific">Stylosanthes scabra</name>
    <dbReference type="NCBI Taxonomy" id="79078"/>
    <lineage>
        <taxon>Eukaryota</taxon>
        <taxon>Viridiplantae</taxon>
        <taxon>Streptophyta</taxon>
        <taxon>Embryophyta</taxon>
        <taxon>Tracheophyta</taxon>
        <taxon>Spermatophyta</taxon>
        <taxon>Magnoliopsida</taxon>
        <taxon>eudicotyledons</taxon>
        <taxon>Gunneridae</taxon>
        <taxon>Pentapetalae</taxon>
        <taxon>rosids</taxon>
        <taxon>fabids</taxon>
        <taxon>Fabales</taxon>
        <taxon>Fabaceae</taxon>
        <taxon>Papilionoideae</taxon>
        <taxon>50 kb inversion clade</taxon>
        <taxon>dalbergioids sensu lato</taxon>
        <taxon>Dalbergieae</taxon>
        <taxon>Pterocarpus clade</taxon>
        <taxon>Stylosanthes</taxon>
    </lineage>
</organism>
<dbReference type="EMBL" id="JASCZI010090912">
    <property type="protein sequence ID" value="MED6147734.1"/>
    <property type="molecule type" value="Genomic_DNA"/>
</dbReference>